<dbReference type="CDD" id="cd02037">
    <property type="entry name" value="Mrp_NBP35"/>
    <property type="match status" value="1"/>
</dbReference>
<evidence type="ECO:0000313" key="10">
    <source>
        <dbReference type="EMBL" id="ROP81155.1"/>
    </source>
</evidence>
<dbReference type="PANTHER" id="PTHR42961:SF2">
    <property type="entry name" value="IRON-SULFUR PROTEIN NUBPL"/>
    <property type="match status" value="1"/>
</dbReference>
<dbReference type="OrthoDB" id="9809679at2"/>
<dbReference type="PANTHER" id="PTHR42961">
    <property type="entry name" value="IRON-SULFUR PROTEIN NUBPL"/>
    <property type="match status" value="1"/>
</dbReference>
<dbReference type="GO" id="GO:0016226">
    <property type="term" value="P:iron-sulfur cluster assembly"/>
    <property type="evidence" value="ECO:0007669"/>
    <property type="project" value="InterPro"/>
</dbReference>
<dbReference type="EMBL" id="RJKX01000018">
    <property type="protein sequence ID" value="ROP81155.1"/>
    <property type="molecule type" value="Genomic_DNA"/>
</dbReference>
<sequence length="377" mass="39311">MGAITEDAILGALRAIRDGDRGDLVGLGMISGIQVKDGHVAFAIEVDPARGPQLEPLRRSAEKAVDALPGVLSVSAVLTAHRPGARPTPAPAAAPRHGPAREAASPAANRGAIPGVKTIVAVASGKGGVGKSTTAVNLAMGLAANGLAVGILDADIYGPSMPRMTGISGRPTSHDGRILEPMERHGVKVMSIGFLVAEDTPMIWRGPMVMSALQQMLRDVNWGTLDILVVDMPPGTGDAQLTMAQQVPLSGAVIVSTPQDIALLDARKGLNMFRKVDVPVLGIVENMSFFCCPNCGHRAEIFGHGGARREAERLGTEFLAEIPLDIAIRETSDGGTPIVVSEPDGPHAQAFRALAARVWELVGTGDARRAPPRIVVQ</sequence>
<feature type="region of interest" description="Disordered" evidence="8">
    <location>
        <begin position="82"/>
        <end position="108"/>
    </location>
</feature>
<comment type="caution">
    <text evidence="10">The sequence shown here is derived from an EMBL/GenBank/DDBJ whole genome shotgun (WGS) entry which is preliminary data.</text>
</comment>
<keyword evidence="2 7" id="KW-0547">Nucleotide-binding</keyword>
<dbReference type="GO" id="GO:0046872">
    <property type="term" value="F:metal ion binding"/>
    <property type="evidence" value="ECO:0007669"/>
    <property type="project" value="UniProtKB-KW"/>
</dbReference>
<dbReference type="InterPro" id="IPR034904">
    <property type="entry name" value="FSCA_dom_sf"/>
</dbReference>
<dbReference type="SUPFAM" id="SSF117916">
    <property type="entry name" value="Fe-S cluster assembly (FSCA) domain-like"/>
    <property type="match status" value="1"/>
</dbReference>
<evidence type="ECO:0000313" key="11">
    <source>
        <dbReference type="Proteomes" id="UP000278222"/>
    </source>
</evidence>
<evidence type="ECO:0000256" key="7">
    <source>
        <dbReference type="HAMAP-Rule" id="MF_02040"/>
    </source>
</evidence>
<dbReference type="InterPro" id="IPR033756">
    <property type="entry name" value="YlxH/NBP35"/>
</dbReference>
<keyword evidence="11" id="KW-1185">Reference proteome</keyword>
<evidence type="ECO:0000256" key="4">
    <source>
        <dbReference type="ARBA" id="ARBA00023004"/>
    </source>
</evidence>
<proteinExistence type="inferred from homology"/>
<protein>
    <recommendedName>
        <fullName evidence="7">Iron-sulfur cluster carrier protein</fullName>
    </recommendedName>
</protein>
<keyword evidence="7" id="KW-0378">Hydrolase</keyword>
<evidence type="ECO:0000256" key="8">
    <source>
        <dbReference type="SAM" id="MobiDB-lite"/>
    </source>
</evidence>
<dbReference type="Proteomes" id="UP000278222">
    <property type="component" value="Unassembled WGS sequence"/>
</dbReference>
<name>A0A3N1KUY3_9PROT</name>
<comment type="subunit">
    <text evidence="7">Homodimer.</text>
</comment>
<dbReference type="SUPFAM" id="SSF52540">
    <property type="entry name" value="P-loop containing nucleoside triphosphate hydrolases"/>
    <property type="match status" value="1"/>
</dbReference>
<reference evidence="10 11" key="1">
    <citation type="submission" date="2018-11" db="EMBL/GenBank/DDBJ databases">
        <title>Genomic Encyclopedia of Type Strains, Phase IV (KMG-IV): sequencing the most valuable type-strain genomes for metagenomic binning, comparative biology and taxonomic classification.</title>
        <authorList>
            <person name="Goeker M."/>
        </authorList>
    </citation>
    <scope>NUCLEOTIDE SEQUENCE [LARGE SCALE GENOMIC DNA]</scope>
    <source>
        <strain evidence="10 11">DSM 5900</strain>
    </source>
</reference>
<evidence type="ECO:0000256" key="3">
    <source>
        <dbReference type="ARBA" id="ARBA00022840"/>
    </source>
</evidence>
<dbReference type="GO" id="GO:0016887">
    <property type="term" value="F:ATP hydrolysis activity"/>
    <property type="evidence" value="ECO:0007669"/>
    <property type="project" value="UniProtKB-UniRule"/>
</dbReference>
<keyword evidence="3 7" id="KW-0067">ATP-binding</keyword>
<dbReference type="Gene3D" id="3.30.300.130">
    <property type="entry name" value="Fe-S cluster assembly (FSCA)"/>
    <property type="match status" value="1"/>
</dbReference>
<dbReference type="Gene3D" id="3.40.50.300">
    <property type="entry name" value="P-loop containing nucleotide triphosphate hydrolases"/>
    <property type="match status" value="1"/>
</dbReference>
<evidence type="ECO:0000256" key="6">
    <source>
        <dbReference type="ARBA" id="ARBA00024036"/>
    </source>
</evidence>
<dbReference type="GO" id="GO:0051539">
    <property type="term" value="F:4 iron, 4 sulfur cluster binding"/>
    <property type="evidence" value="ECO:0007669"/>
    <property type="project" value="TreeGrafter"/>
</dbReference>
<feature type="binding site" evidence="7">
    <location>
        <begin position="125"/>
        <end position="132"/>
    </location>
    <ligand>
        <name>ATP</name>
        <dbReference type="ChEBI" id="CHEBI:30616"/>
    </ligand>
</feature>
<feature type="domain" description="MIP18 family-like" evidence="9">
    <location>
        <begin position="6"/>
        <end position="75"/>
    </location>
</feature>
<dbReference type="RefSeq" id="WP_123694805.1">
    <property type="nucleotide sequence ID" value="NZ_AP019700.1"/>
</dbReference>
<evidence type="ECO:0000256" key="1">
    <source>
        <dbReference type="ARBA" id="ARBA00022723"/>
    </source>
</evidence>
<evidence type="ECO:0000259" key="9">
    <source>
        <dbReference type="Pfam" id="PF01883"/>
    </source>
</evidence>
<dbReference type="NCBIfam" id="NF008669">
    <property type="entry name" value="PRK11670.1"/>
    <property type="match status" value="1"/>
</dbReference>
<dbReference type="AlphaFoldDB" id="A0A3N1KUY3"/>
<evidence type="ECO:0000256" key="2">
    <source>
        <dbReference type="ARBA" id="ARBA00022741"/>
    </source>
</evidence>
<dbReference type="FunFam" id="3.40.50.300:FF:000418">
    <property type="entry name" value="Iron-sulfur cluster carrier protein"/>
    <property type="match status" value="1"/>
</dbReference>
<keyword evidence="4 7" id="KW-0408">Iron</keyword>
<organism evidence="10 11">
    <name type="scientific">Stella humosa</name>
    <dbReference type="NCBI Taxonomy" id="94"/>
    <lineage>
        <taxon>Bacteria</taxon>
        <taxon>Pseudomonadati</taxon>
        <taxon>Pseudomonadota</taxon>
        <taxon>Alphaproteobacteria</taxon>
        <taxon>Rhodospirillales</taxon>
        <taxon>Stellaceae</taxon>
        <taxon>Stella</taxon>
    </lineage>
</organism>
<keyword evidence="1 7" id="KW-0479">Metal-binding</keyword>
<dbReference type="GO" id="GO:0005524">
    <property type="term" value="F:ATP binding"/>
    <property type="evidence" value="ECO:0007669"/>
    <property type="project" value="UniProtKB-UniRule"/>
</dbReference>
<dbReference type="HAMAP" id="MF_02040">
    <property type="entry name" value="Mrp_NBP35"/>
    <property type="match status" value="1"/>
</dbReference>
<feature type="compositionally biased region" description="Low complexity" evidence="8">
    <location>
        <begin position="93"/>
        <end position="104"/>
    </location>
</feature>
<dbReference type="InterPro" id="IPR027417">
    <property type="entry name" value="P-loop_NTPase"/>
</dbReference>
<dbReference type="InterPro" id="IPR002744">
    <property type="entry name" value="MIP18-like"/>
</dbReference>
<gene>
    <name evidence="10" type="ORF">EDC65_5010</name>
</gene>
<dbReference type="Pfam" id="PF01883">
    <property type="entry name" value="FeS_assembly_P"/>
    <property type="match status" value="1"/>
</dbReference>
<comment type="function">
    <text evidence="7">Binds and transfers iron-sulfur (Fe-S) clusters to target apoproteins. Can hydrolyze ATP.</text>
</comment>
<comment type="similarity">
    <text evidence="6 7">Belongs to the Mrp/NBP35 ATP-binding proteins family.</text>
</comment>
<dbReference type="InterPro" id="IPR044304">
    <property type="entry name" value="NUBPL-like"/>
</dbReference>
<accession>A0A3N1KUY3</accession>
<keyword evidence="5 7" id="KW-0411">Iron-sulfur</keyword>
<dbReference type="Pfam" id="PF10609">
    <property type="entry name" value="ParA"/>
    <property type="match status" value="1"/>
</dbReference>
<dbReference type="InterPro" id="IPR019591">
    <property type="entry name" value="Mrp/NBP35_ATP-bd"/>
</dbReference>
<evidence type="ECO:0000256" key="5">
    <source>
        <dbReference type="ARBA" id="ARBA00023014"/>
    </source>
</evidence>
<dbReference type="GO" id="GO:0140663">
    <property type="term" value="F:ATP-dependent FeS chaperone activity"/>
    <property type="evidence" value="ECO:0007669"/>
    <property type="project" value="InterPro"/>
</dbReference>